<proteinExistence type="evidence at transcript level"/>
<organism evidence="7">
    <name type="scientific">Phallusia mammillata</name>
    <dbReference type="NCBI Taxonomy" id="59560"/>
    <lineage>
        <taxon>Eukaryota</taxon>
        <taxon>Metazoa</taxon>
        <taxon>Chordata</taxon>
        <taxon>Tunicata</taxon>
        <taxon>Ascidiacea</taxon>
        <taxon>Phlebobranchia</taxon>
        <taxon>Ascidiidae</taxon>
        <taxon>Phallusia</taxon>
    </lineage>
</organism>
<dbReference type="EMBL" id="LR788157">
    <property type="protein sequence ID" value="CAB3264019.1"/>
    <property type="molecule type" value="mRNA"/>
</dbReference>
<dbReference type="InterPro" id="IPR030417">
    <property type="entry name" value="MS4A"/>
</dbReference>
<accession>A0A6F9DLK6</accession>
<dbReference type="Pfam" id="PF04103">
    <property type="entry name" value="CD20"/>
    <property type="match status" value="1"/>
</dbReference>
<keyword evidence="3 6" id="KW-0812">Transmembrane</keyword>
<sequence>MANSNLPTSGYSHKKKNFQRLLRGIGISQIVLAGLIIGTAIALVIFHNNNWHWYYNYDYDYYSRNIGSGIWCTFFVFPTAILTLIASKKLTPCLLTWTFASSLLSVIFMITTLALSAVDGIKANSDHGRQSVTAVNIAICGLVLPQIVLALYICATFGYMICCSKYEITASDMFGTCSCCQAVCSGQQQPYRGLVNSAQGQFV</sequence>
<evidence type="ECO:0000256" key="3">
    <source>
        <dbReference type="ARBA" id="ARBA00022692"/>
    </source>
</evidence>
<dbReference type="PANTHER" id="PTHR23320">
    <property type="entry name" value="MEMBRANE-SPANNING 4-DOMAINS SUBFAMILY A MS4A -RELATED"/>
    <property type="match status" value="1"/>
</dbReference>
<evidence type="ECO:0000256" key="1">
    <source>
        <dbReference type="ARBA" id="ARBA00004141"/>
    </source>
</evidence>
<gene>
    <name evidence="7" type="primary">Ms4a18-001</name>
</gene>
<comment type="similarity">
    <text evidence="2">Belongs to the MS4A family.</text>
</comment>
<keyword evidence="5 6" id="KW-0472">Membrane</keyword>
<feature type="transmembrane region" description="Helical" evidence="6">
    <location>
        <begin position="66"/>
        <end position="87"/>
    </location>
</feature>
<name>A0A6F9DLK6_9ASCI</name>
<evidence type="ECO:0000313" key="7">
    <source>
        <dbReference type="EMBL" id="CAB3264019.1"/>
    </source>
</evidence>
<keyword evidence="4 6" id="KW-1133">Transmembrane helix</keyword>
<feature type="transmembrane region" description="Helical" evidence="6">
    <location>
        <begin position="94"/>
        <end position="115"/>
    </location>
</feature>
<dbReference type="AlphaFoldDB" id="A0A6F9DLK6"/>
<feature type="transmembrane region" description="Helical" evidence="6">
    <location>
        <begin position="135"/>
        <end position="161"/>
    </location>
</feature>
<comment type="subcellular location">
    <subcellularLocation>
        <location evidence="1">Membrane</location>
        <topology evidence="1">Multi-pass membrane protein</topology>
    </subcellularLocation>
</comment>
<evidence type="ECO:0000256" key="4">
    <source>
        <dbReference type="ARBA" id="ARBA00022989"/>
    </source>
</evidence>
<dbReference type="PANTHER" id="PTHR23320:SF130">
    <property type="entry name" value="TRANSMEMBRANE PROTEIN 212"/>
    <property type="match status" value="1"/>
</dbReference>
<reference evidence="7" key="1">
    <citation type="submission" date="2020-04" db="EMBL/GenBank/DDBJ databases">
        <authorList>
            <person name="Neveu A P."/>
        </authorList>
    </citation>
    <scope>NUCLEOTIDE SEQUENCE</scope>
    <source>
        <tissue evidence="7">Whole embryo</tissue>
    </source>
</reference>
<protein>
    <submittedName>
        <fullName evidence="7">Membrane-spanning 4-domains subfamily A member 18-like</fullName>
    </submittedName>
</protein>
<evidence type="ECO:0000256" key="2">
    <source>
        <dbReference type="ARBA" id="ARBA00009565"/>
    </source>
</evidence>
<dbReference type="InterPro" id="IPR007237">
    <property type="entry name" value="CD20-like"/>
</dbReference>
<evidence type="ECO:0000256" key="6">
    <source>
        <dbReference type="SAM" id="Phobius"/>
    </source>
</evidence>
<feature type="transmembrane region" description="Helical" evidence="6">
    <location>
        <begin position="21"/>
        <end position="46"/>
    </location>
</feature>
<evidence type="ECO:0000256" key="5">
    <source>
        <dbReference type="ARBA" id="ARBA00023136"/>
    </source>
</evidence>
<dbReference type="GO" id="GO:0016020">
    <property type="term" value="C:membrane"/>
    <property type="evidence" value="ECO:0007669"/>
    <property type="project" value="UniProtKB-SubCell"/>
</dbReference>